<keyword evidence="4" id="KW-0808">Transferase</keyword>
<dbReference type="CDD" id="cd00130">
    <property type="entry name" value="PAS"/>
    <property type="match status" value="1"/>
</dbReference>
<feature type="domain" description="Histidine kinase" evidence="9">
    <location>
        <begin position="382"/>
        <end position="605"/>
    </location>
</feature>
<evidence type="ECO:0000313" key="16">
    <source>
        <dbReference type="Proteomes" id="UP001431572"/>
    </source>
</evidence>
<evidence type="ECO:0000313" key="15">
    <source>
        <dbReference type="Proteomes" id="UP000521676"/>
    </source>
</evidence>
<dbReference type="Gene3D" id="1.10.287.130">
    <property type="match status" value="1"/>
</dbReference>
<dbReference type="InterPro" id="IPR004358">
    <property type="entry name" value="Sig_transdc_His_kin-like_C"/>
</dbReference>
<dbReference type="InterPro" id="IPR003594">
    <property type="entry name" value="HATPase_dom"/>
</dbReference>
<dbReference type="SMART" id="SM00091">
    <property type="entry name" value="PAS"/>
    <property type="match status" value="1"/>
</dbReference>
<dbReference type="InterPro" id="IPR013655">
    <property type="entry name" value="PAS_fold_3"/>
</dbReference>
<keyword evidence="6" id="KW-0902">Two-component regulatory system</keyword>
<evidence type="ECO:0000259" key="9">
    <source>
        <dbReference type="PROSITE" id="PS50109"/>
    </source>
</evidence>
<dbReference type="SUPFAM" id="SSF55785">
    <property type="entry name" value="PYP-like sensor domain (PAS domain)"/>
    <property type="match status" value="1"/>
</dbReference>
<evidence type="ECO:0000256" key="5">
    <source>
        <dbReference type="ARBA" id="ARBA00022777"/>
    </source>
</evidence>
<dbReference type="InterPro" id="IPR003661">
    <property type="entry name" value="HisK_dim/P_dom"/>
</dbReference>
<evidence type="ECO:0000313" key="13">
    <source>
        <dbReference type="EMBL" id="NWJ46128.1"/>
    </source>
</evidence>
<dbReference type="InterPro" id="IPR029016">
    <property type="entry name" value="GAF-like_dom_sf"/>
</dbReference>
<dbReference type="InterPro" id="IPR001610">
    <property type="entry name" value="PAC"/>
</dbReference>
<name>A0A8T7LVT6_9CHLR</name>
<reference evidence="14" key="2">
    <citation type="journal article" date="2024" name="Nature">
        <title>Anoxygenic phototroph of the Chloroflexota uses a type I reaction centre.</title>
        <authorList>
            <person name="Tsuji J.M."/>
            <person name="Shaw N.A."/>
            <person name="Nagashima S."/>
            <person name="Venkiteswaran J.J."/>
            <person name="Schiff S.L."/>
            <person name="Watanabe T."/>
            <person name="Fukui M."/>
            <person name="Hanada S."/>
            <person name="Tank M."/>
            <person name="Neufeld J.D."/>
        </authorList>
    </citation>
    <scope>NUCLEOTIDE SEQUENCE</scope>
    <source>
        <strain evidence="14">L227-S17</strain>
    </source>
</reference>
<feature type="domain" description="PAS" evidence="11">
    <location>
        <begin position="236"/>
        <end position="306"/>
    </location>
</feature>
<dbReference type="NCBIfam" id="TIGR00229">
    <property type="entry name" value="sensory_box"/>
    <property type="match status" value="1"/>
</dbReference>
<evidence type="ECO:0000259" key="12">
    <source>
        <dbReference type="PROSITE" id="PS50113"/>
    </source>
</evidence>
<dbReference type="InterPro" id="IPR011006">
    <property type="entry name" value="CheY-like_superfamily"/>
</dbReference>
<reference evidence="13 15" key="1">
    <citation type="submission" date="2020-06" db="EMBL/GenBank/DDBJ databases">
        <title>Anoxygenic phototrophic Chloroflexota member uses a Type I reaction center.</title>
        <authorList>
            <person name="Tsuji J.M."/>
            <person name="Shaw N.A."/>
            <person name="Nagashima S."/>
            <person name="Venkiteswaran J."/>
            <person name="Schiff S.L."/>
            <person name="Hanada S."/>
            <person name="Tank M."/>
            <person name="Neufeld J.D."/>
        </authorList>
    </citation>
    <scope>NUCLEOTIDE SEQUENCE [LARGE SCALE GENOMIC DNA]</scope>
    <source>
        <strain evidence="13">L227-S17</strain>
    </source>
</reference>
<feature type="domain" description="PAC" evidence="12">
    <location>
        <begin position="310"/>
        <end position="362"/>
    </location>
</feature>
<dbReference type="SUPFAM" id="SSF55874">
    <property type="entry name" value="ATPase domain of HSP90 chaperone/DNA topoisomerase II/histidine kinase"/>
    <property type="match status" value="1"/>
</dbReference>
<keyword evidence="16" id="KW-1185">Reference proteome</keyword>
<dbReference type="Proteomes" id="UP001431572">
    <property type="component" value="Chromosome 1"/>
</dbReference>
<evidence type="ECO:0000256" key="8">
    <source>
        <dbReference type="SAM" id="Coils"/>
    </source>
</evidence>
<dbReference type="Gene3D" id="3.30.450.40">
    <property type="match status" value="1"/>
</dbReference>
<dbReference type="PROSITE" id="PS50109">
    <property type="entry name" value="HIS_KIN"/>
    <property type="match status" value="1"/>
</dbReference>
<dbReference type="AlphaFoldDB" id="A0A8T7LVT6"/>
<dbReference type="RefSeq" id="WP_341467391.1">
    <property type="nucleotide sequence ID" value="NZ_CP128399.1"/>
</dbReference>
<evidence type="ECO:0000256" key="1">
    <source>
        <dbReference type="ARBA" id="ARBA00000085"/>
    </source>
</evidence>
<dbReference type="InterPro" id="IPR000014">
    <property type="entry name" value="PAS"/>
</dbReference>
<dbReference type="InterPro" id="IPR036890">
    <property type="entry name" value="HATPase_C_sf"/>
</dbReference>
<dbReference type="PROSITE" id="PS50110">
    <property type="entry name" value="RESPONSE_REGULATORY"/>
    <property type="match status" value="1"/>
</dbReference>
<gene>
    <name evidence="13" type="ORF">HXX08_09640</name>
    <name evidence="14" type="ORF">OZ401_001272</name>
</gene>
<accession>A0A8T7LVT6</accession>
<dbReference type="InterPro" id="IPR003018">
    <property type="entry name" value="GAF"/>
</dbReference>
<dbReference type="PRINTS" id="PR00344">
    <property type="entry name" value="BCTRLSENSOR"/>
</dbReference>
<dbReference type="EMBL" id="JACATZ010000001">
    <property type="protein sequence ID" value="NWJ46128.1"/>
    <property type="molecule type" value="Genomic_DNA"/>
</dbReference>
<dbReference type="Pfam" id="PF02518">
    <property type="entry name" value="HATPase_c"/>
    <property type="match status" value="1"/>
</dbReference>
<dbReference type="Pfam" id="PF00512">
    <property type="entry name" value="HisKA"/>
    <property type="match status" value="1"/>
</dbReference>
<dbReference type="PANTHER" id="PTHR43065">
    <property type="entry name" value="SENSOR HISTIDINE KINASE"/>
    <property type="match status" value="1"/>
</dbReference>
<dbReference type="InterPro" id="IPR001789">
    <property type="entry name" value="Sig_transdc_resp-reg_receiver"/>
</dbReference>
<dbReference type="SMART" id="SM00387">
    <property type="entry name" value="HATPase_c"/>
    <property type="match status" value="1"/>
</dbReference>
<dbReference type="EC" id="2.7.13.3" evidence="2"/>
<dbReference type="Gene3D" id="3.40.50.2300">
    <property type="match status" value="1"/>
</dbReference>
<organism evidence="13 15">
    <name type="scientific">Candidatus Chlorohelix allophototropha</name>
    <dbReference type="NCBI Taxonomy" id="3003348"/>
    <lineage>
        <taxon>Bacteria</taxon>
        <taxon>Bacillati</taxon>
        <taxon>Chloroflexota</taxon>
        <taxon>Chloroflexia</taxon>
        <taxon>Candidatus Chloroheliales</taxon>
        <taxon>Candidatus Chloroheliaceae</taxon>
        <taxon>Candidatus Chlorohelix</taxon>
    </lineage>
</organism>
<evidence type="ECO:0000256" key="6">
    <source>
        <dbReference type="ARBA" id="ARBA00023012"/>
    </source>
</evidence>
<evidence type="ECO:0000256" key="3">
    <source>
        <dbReference type="ARBA" id="ARBA00022553"/>
    </source>
</evidence>
<dbReference type="Gene3D" id="3.30.450.20">
    <property type="entry name" value="PAS domain"/>
    <property type="match status" value="1"/>
</dbReference>
<dbReference type="InterPro" id="IPR036097">
    <property type="entry name" value="HisK_dim/P_sf"/>
</dbReference>
<dbReference type="EMBL" id="CP128399">
    <property type="protein sequence ID" value="WJW65507.1"/>
    <property type="molecule type" value="Genomic_DNA"/>
</dbReference>
<dbReference type="InterPro" id="IPR005467">
    <property type="entry name" value="His_kinase_dom"/>
</dbReference>
<dbReference type="SMART" id="SM00388">
    <property type="entry name" value="HisKA"/>
    <property type="match status" value="1"/>
</dbReference>
<feature type="domain" description="Response regulatory" evidence="10">
    <location>
        <begin position="627"/>
        <end position="743"/>
    </location>
</feature>
<dbReference type="SUPFAM" id="SSF47384">
    <property type="entry name" value="Homodimeric domain of signal transducing histidine kinase"/>
    <property type="match status" value="1"/>
</dbReference>
<evidence type="ECO:0000256" key="2">
    <source>
        <dbReference type="ARBA" id="ARBA00012438"/>
    </source>
</evidence>
<evidence type="ECO:0000256" key="7">
    <source>
        <dbReference type="PROSITE-ProRule" id="PRU00169"/>
    </source>
</evidence>
<dbReference type="PROSITE" id="PS50112">
    <property type="entry name" value="PAS"/>
    <property type="match status" value="1"/>
</dbReference>
<keyword evidence="3 7" id="KW-0597">Phosphoprotein</keyword>
<dbReference type="InterPro" id="IPR000700">
    <property type="entry name" value="PAS-assoc_C"/>
</dbReference>
<feature type="coiled-coil region" evidence="8">
    <location>
        <begin position="13"/>
        <end position="40"/>
    </location>
</feature>
<dbReference type="Gene3D" id="3.30.565.10">
    <property type="entry name" value="Histidine kinase-like ATPase, C-terminal domain"/>
    <property type="match status" value="1"/>
</dbReference>
<dbReference type="Pfam" id="PF00072">
    <property type="entry name" value="Response_reg"/>
    <property type="match status" value="1"/>
</dbReference>
<keyword evidence="8" id="KW-0175">Coiled coil</keyword>
<dbReference type="GO" id="GO:0000155">
    <property type="term" value="F:phosphorelay sensor kinase activity"/>
    <property type="evidence" value="ECO:0007669"/>
    <property type="project" value="InterPro"/>
</dbReference>
<dbReference type="PANTHER" id="PTHR43065:SF42">
    <property type="entry name" value="TWO-COMPONENT SENSOR PPRA"/>
    <property type="match status" value="1"/>
</dbReference>
<dbReference type="PROSITE" id="PS50113">
    <property type="entry name" value="PAC"/>
    <property type="match status" value="1"/>
</dbReference>
<sequence>MPDELSQLESLETETLSRRIRELENQLEKQKLQTLEATSRISELEHAEQRVLNLTNLYSALSYTNHAIVRIKDRNQLFHEICRVAVDYGGLRMAWIGIPDPVTNLFINVACYGEGQDYLKGVKISTSADVPEGRGPSGTAFRENRRYVCNDFFADPVTLPWRDSAKYYGFASSAAFPLLEQGCVVGLITLYSSKPHYFDPDIINLIEEMAQDISFALDNFLMKKQRAAVLERLFNSEERFRAIFEQAAVGITLLSLDGQYLQANPQICKILGYTEEEFLQLTTYDITHPDDDKINREMLRKLQIGEFQQNYLEKRYIKKDGSIIWVSLNPALVRDSAGNPAYFIGVTVDITSRKQAEEALHQVEEQFRQAQKMEAIGRLAGGVAHDFNNLLTAIIGHTDLALEELNPGNSIRSEVEGIRKVAESATSLTRQLLTLSRHKVIEPRPLDLNKVVAEIEKMLLRLIGENIKLSTKLESNLEAVLADPNQIEQVIMNLVVNSRDAMPNGGSLSLETAQLELDEKYCQTHPEVIPGSYIMLAVSDTGQGISEEIKSKIFEPFFTTKDKGQGTGLGLSTVYGIVKQTGGHIALETSLGYGTTFRIYLPVSNEKIGVLTQDKSVTLTHTKGVETILLAEDDNTIRKLTGRILCKKGYNVLEASNPQEALILAKDYNAPIHLLITDMLMPEMNGWEFSQLLLKDRPNIKVLYTSGYTQTTIFKEQTPVIEINFLEKPYNIQSLSEKVRQILDNK</sequence>
<keyword evidence="5" id="KW-0418">Kinase</keyword>
<protein>
    <recommendedName>
        <fullName evidence="2">histidine kinase</fullName>
        <ecNumber evidence="2">2.7.13.3</ecNumber>
    </recommendedName>
</protein>
<dbReference type="Pfam" id="PF13185">
    <property type="entry name" value="GAF_2"/>
    <property type="match status" value="1"/>
</dbReference>
<evidence type="ECO:0000259" key="10">
    <source>
        <dbReference type="PROSITE" id="PS50110"/>
    </source>
</evidence>
<dbReference type="SMART" id="SM00086">
    <property type="entry name" value="PAC"/>
    <property type="match status" value="1"/>
</dbReference>
<dbReference type="Proteomes" id="UP000521676">
    <property type="component" value="Unassembled WGS sequence"/>
</dbReference>
<dbReference type="CDD" id="cd00082">
    <property type="entry name" value="HisKA"/>
    <property type="match status" value="1"/>
</dbReference>
<dbReference type="SMART" id="SM00065">
    <property type="entry name" value="GAF"/>
    <property type="match status" value="1"/>
</dbReference>
<dbReference type="Pfam" id="PF08447">
    <property type="entry name" value="PAS_3"/>
    <property type="match status" value="1"/>
</dbReference>
<proteinExistence type="predicted"/>
<evidence type="ECO:0000259" key="11">
    <source>
        <dbReference type="PROSITE" id="PS50112"/>
    </source>
</evidence>
<dbReference type="SUPFAM" id="SSF55781">
    <property type="entry name" value="GAF domain-like"/>
    <property type="match status" value="1"/>
</dbReference>
<dbReference type="SUPFAM" id="SSF52172">
    <property type="entry name" value="CheY-like"/>
    <property type="match status" value="1"/>
</dbReference>
<comment type="catalytic activity">
    <reaction evidence="1">
        <text>ATP + protein L-histidine = ADP + protein N-phospho-L-histidine.</text>
        <dbReference type="EC" id="2.7.13.3"/>
    </reaction>
</comment>
<evidence type="ECO:0000313" key="14">
    <source>
        <dbReference type="EMBL" id="WJW65507.1"/>
    </source>
</evidence>
<feature type="modified residue" description="4-aspartylphosphate" evidence="7">
    <location>
        <position position="678"/>
    </location>
</feature>
<evidence type="ECO:0000256" key="4">
    <source>
        <dbReference type="ARBA" id="ARBA00022679"/>
    </source>
</evidence>
<dbReference type="InterPro" id="IPR035965">
    <property type="entry name" value="PAS-like_dom_sf"/>
</dbReference>
<dbReference type="SMART" id="SM00448">
    <property type="entry name" value="REC"/>
    <property type="match status" value="1"/>
</dbReference>